<comment type="caution">
    <text evidence="1">The sequence shown here is derived from an EMBL/GenBank/DDBJ whole genome shotgun (WGS) entry which is preliminary data.</text>
</comment>
<proteinExistence type="predicted"/>
<gene>
    <name evidence="1" type="ORF">Pint_06470</name>
</gene>
<dbReference type="Proteomes" id="UP001163603">
    <property type="component" value="Chromosome 3"/>
</dbReference>
<evidence type="ECO:0000313" key="2">
    <source>
        <dbReference type="Proteomes" id="UP001163603"/>
    </source>
</evidence>
<keyword evidence="2" id="KW-1185">Reference proteome</keyword>
<protein>
    <submittedName>
        <fullName evidence="1">Uncharacterized protein</fullName>
    </submittedName>
</protein>
<name>A0ACC0Z5W1_9ROSI</name>
<evidence type="ECO:0000313" key="1">
    <source>
        <dbReference type="EMBL" id="KAJ0045400.1"/>
    </source>
</evidence>
<accession>A0ACC0Z5W1</accession>
<organism evidence="1 2">
    <name type="scientific">Pistacia integerrima</name>
    <dbReference type="NCBI Taxonomy" id="434235"/>
    <lineage>
        <taxon>Eukaryota</taxon>
        <taxon>Viridiplantae</taxon>
        <taxon>Streptophyta</taxon>
        <taxon>Embryophyta</taxon>
        <taxon>Tracheophyta</taxon>
        <taxon>Spermatophyta</taxon>
        <taxon>Magnoliopsida</taxon>
        <taxon>eudicotyledons</taxon>
        <taxon>Gunneridae</taxon>
        <taxon>Pentapetalae</taxon>
        <taxon>rosids</taxon>
        <taxon>malvids</taxon>
        <taxon>Sapindales</taxon>
        <taxon>Anacardiaceae</taxon>
        <taxon>Pistacia</taxon>
    </lineage>
</organism>
<reference evidence="2" key="1">
    <citation type="journal article" date="2023" name="G3 (Bethesda)">
        <title>Genome assembly and association tests identify interacting loci associated with vigor, precocity, and sex in interspecific pistachio rootstocks.</title>
        <authorList>
            <person name="Palmer W."/>
            <person name="Jacygrad E."/>
            <person name="Sagayaradj S."/>
            <person name="Cavanaugh K."/>
            <person name="Han R."/>
            <person name="Bertier L."/>
            <person name="Beede B."/>
            <person name="Kafkas S."/>
            <person name="Golino D."/>
            <person name="Preece J."/>
            <person name="Michelmore R."/>
        </authorList>
    </citation>
    <scope>NUCLEOTIDE SEQUENCE [LARGE SCALE GENOMIC DNA]</scope>
</reference>
<sequence>MASLVERVLPMLSQSVAISSKLSSFQTSDVGSRSVQNPPSSVSFPTFSLPPPLSEAKRQGEGEGSAEASQAFVSFEERSV</sequence>
<dbReference type="EMBL" id="CM047738">
    <property type="protein sequence ID" value="KAJ0045400.1"/>
    <property type="molecule type" value="Genomic_DNA"/>
</dbReference>